<sequence length="67" mass="7716">MSLTRVRFKKLILSTWLENGSQWIEIIDNKVIPSKEMSNPAILEAIKNKTPNRFWILVAEKSDCVGN</sequence>
<proteinExistence type="predicted"/>
<dbReference type="AlphaFoldDB" id="A0A951MAU5"/>
<gene>
    <name evidence="1" type="ORF">EGN73_03045</name>
    <name evidence="2" type="ORF">EGN73_17445</name>
    <name evidence="3" type="ORF">EGN73_21375</name>
</gene>
<dbReference type="EMBL" id="RPHB01000013">
    <property type="protein sequence ID" value="MBW3470339.1"/>
    <property type="molecule type" value="Genomic_DNA"/>
</dbReference>
<keyword evidence="4" id="KW-1185">Reference proteome</keyword>
<reference evidence="1 4" key="2">
    <citation type="journal article" date="2020" name="Syst. Appl. Microbiol.">
        <title>Arthrospiribacter ruber gen. nov., sp. nov., a novel bacterium isolated from Arthrospira cultures.</title>
        <authorList>
            <person name="Waleron M."/>
            <person name="Misztak A."/>
            <person name="Waleron M.M."/>
            <person name="Furmaniak M."/>
            <person name="Mrozik A."/>
            <person name="Waleron K."/>
        </authorList>
    </citation>
    <scope>NUCLEOTIDE SEQUENCE [LARGE SCALE GENOMIC DNA]</scope>
    <source>
        <strain evidence="1 4">DPMB0001</strain>
    </source>
</reference>
<evidence type="ECO:0008006" key="5">
    <source>
        <dbReference type="Google" id="ProtNLM"/>
    </source>
</evidence>
<dbReference type="Proteomes" id="UP000727490">
    <property type="component" value="Unassembled WGS sequence"/>
</dbReference>
<protein>
    <recommendedName>
        <fullName evidence="5">DUF5678 domain-containing protein</fullName>
    </recommendedName>
</protein>
<evidence type="ECO:0000313" key="3">
    <source>
        <dbReference type="EMBL" id="MBW3470339.1"/>
    </source>
</evidence>
<evidence type="ECO:0000313" key="4">
    <source>
        <dbReference type="Proteomes" id="UP000727490"/>
    </source>
</evidence>
<evidence type="ECO:0000313" key="2">
    <source>
        <dbReference type="EMBL" id="MBW3469586.1"/>
    </source>
</evidence>
<dbReference type="EMBL" id="RPHB01000008">
    <property type="protein sequence ID" value="MBW3469586.1"/>
    <property type="molecule type" value="Genomic_DNA"/>
</dbReference>
<name>A0A951MAU5_9BACT</name>
<dbReference type="EMBL" id="RPHB01000002">
    <property type="protein sequence ID" value="MBW3466794.1"/>
    <property type="molecule type" value="Genomic_DNA"/>
</dbReference>
<organism evidence="1 4">
    <name type="scientific">Arthrospiribacter ruber</name>
    <dbReference type="NCBI Taxonomy" id="2487934"/>
    <lineage>
        <taxon>Bacteria</taxon>
        <taxon>Pseudomonadati</taxon>
        <taxon>Bacteroidota</taxon>
        <taxon>Cytophagia</taxon>
        <taxon>Cytophagales</taxon>
        <taxon>Cyclobacteriaceae</taxon>
        <taxon>Arthrospiribacter</taxon>
    </lineage>
</organism>
<evidence type="ECO:0000313" key="1">
    <source>
        <dbReference type="EMBL" id="MBW3466794.1"/>
    </source>
</evidence>
<comment type="caution">
    <text evidence="1">The sequence shown here is derived from an EMBL/GenBank/DDBJ whole genome shotgun (WGS) entry which is preliminary data.</text>
</comment>
<dbReference type="RefSeq" id="WP_219287012.1">
    <property type="nucleotide sequence ID" value="NZ_RPHB01000002.1"/>
</dbReference>
<reference evidence="1" key="1">
    <citation type="submission" date="2018-11" db="EMBL/GenBank/DDBJ databases">
        <authorList>
            <person name="Misztak A.E."/>
            <person name="Waleron M."/>
            <person name="Waleron K.F."/>
        </authorList>
    </citation>
    <scope>NUCLEOTIDE SEQUENCE</scope>
    <source>
        <strain evidence="1">DPMB0001</strain>
    </source>
</reference>
<accession>A0A951MAU5</accession>